<keyword evidence="2" id="KW-1185">Reference proteome</keyword>
<dbReference type="EMBL" id="CP045904">
    <property type="protein sequence ID" value="QQP36124.1"/>
    <property type="molecule type" value="Genomic_DNA"/>
</dbReference>
<evidence type="ECO:0000313" key="2">
    <source>
        <dbReference type="Proteomes" id="UP000595437"/>
    </source>
</evidence>
<evidence type="ECO:0000313" key="1">
    <source>
        <dbReference type="EMBL" id="QQP36124.1"/>
    </source>
</evidence>
<dbReference type="Proteomes" id="UP000595437">
    <property type="component" value="Chromosome 15"/>
</dbReference>
<protein>
    <submittedName>
        <fullName evidence="1">Uncharacterized protein</fullName>
    </submittedName>
</protein>
<proteinExistence type="predicted"/>
<gene>
    <name evidence="1" type="ORF">FKW44_021122</name>
</gene>
<reference evidence="2" key="1">
    <citation type="submission" date="2021-01" db="EMBL/GenBank/DDBJ databases">
        <title>Caligus Genome Assembly.</title>
        <authorList>
            <person name="Gallardo-Escarate C."/>
        </authorList>
    </citation>
    <scope>NUCLEOTIDE SEQUENCE [LARGE SCALE GENOMIC DNA]</scope>
</reference>
<accession>A0A7T8GQS1</accession>
<organism evidence="1 2">
    <name type="scientific">Caligus rogercresseyi</name>
    <name type="common">Sea louse</name>
    <dbReference type="NCBI Taxonomy" id="217165"/>
    <lineage>
        <taxon>Eukaryota</taxon>
        <taxon>Metazoa</taxon>
        <taxon>Ecdysozoa</taxon>
        <taxon>Arthropoda</taxon>
        <taxon>Crustacea</taxon>
        <taxon>Multicrustacea</taxon>
        <taxon>Hexanauplia</taxon>
        <taxon>Copepoda</taxon>
        <taxon>Siphonostomatoida</taxon>
        <taxon>Caligidae</taxon>
        <taxon>Caligus</taxon>
    </lineage>
</organism>
<dbReference type="AlphaFoldDB" id="A0A7T8GQS1"/>
<sequence length="81" mass="9391">MADLCGLENGQFSAWSAKWVHKVSLLSLLWDSRARIQQWRKKNWPERESLEVGTANVINEPLIPRDIIIFPPLHIKLGLMK</sequence>
<name>A0A7T8GQS1_CALRO</name>
<dbReference type="OrthoDB" id="6729334at2759"/>